<dbReference type="PANTHER" id="PTHR32282">
    <property type="entry name" value="BINDING PROTEIN TRANSPEPTIDASE, PUTATIVE-RELATED"/>
    <property type="match status" value="1"/>
</dbReference>
<dbReference type="InterPro" id="IPR001264">
    <property type="entry name" value="Glyco_trans_51"/>
</dbReference>
<evidence type="ECO:0000313" key="13">
    <source>
        <dbReference type="EMBL" id="GAA1678170.1"/>
    </source>
</evidence>
<evidence type="ECO:0000256" key="3">
    <source>
        <dbReference type="ARBA" id="ARBA00022676"/>
    </source>
</evidence>
<gene>
    <name evidence="13" type="ORF">GCM10009765_29350</name>
</gene>
<dbReference type="Pfam" id="PF00912">
    <property type="entry name" value="Transgly"/>
    <property type="match status" value="1"/>
</dbReference>
<accession>A0ABN2GWY0</accession>
<sequence>MDSPKPIRGSASVGSGPGGPADPTRSRRESTYGSASVPPRGTDSSQPGRASVRGSSSVGSSGGTPRINSSSGNPPPRPAAGRSSGSARVGSASVGGGGTYGRPPAGLPPRSGDSSRGTVYGSGPAGPGGSGPGGPGRPGGPGGPGGPRKPGGNGNDPGRGGKKKKDPRKRKRRRRIALIASFVVLLLLFGGVGAGFAAVQVPLPNQIPNKQVSTIYYDDGKTVLARIGAQNRTDVDISQISKPMQFAMVSAEDRTFYENSGISPTGILRALWSTLTGGDVQGGSTITQQYVKNTYLTNEQTVTRKLKEIVLATKADQKYSKDQIMGFYLNTIFFGRGSYGIQTASQAFFGINASQLSYAQGALLAGLVKQPDGGYDPGLHPDAARKRWDYVMDGLVTLGKISKSERDSTAYPTTLPRKNGYGVSSGLDGWKGIIVQRIAAELAQHGINEQQLETGGLQIVSTISLQAQNAMVGSRTTVFSDQPKVLGAAAVSVQPGTGQVKAYYGGEGGFGGFDAAVHSHPPGSSFKAYALAEAISQGISIKSVWNGSDNQTFPNEPKPVKNSDGESCGNCTLIEATKMSLNTTFYAVTKKVGASKVLDRAAASGIRTINDKPIADLTDPAIRDVALGQLSISVLDQADGFATFAAKGVHADAYFVQTVKQSSGGMVYQGTPKTTQAFSADVAADATFAMQTVVASAPHGPLDDGRIAAGKTGTAQYKNTDQNAHAWMCGFTPQLATAVWVGRAGNDGPIVNSAGNIVYGSGLPYLVWQGTMNGALKGQDVEALPDPKYIGDDSMGNGHLAPPTPTANPSLNPSGSPSPNPGGPGGGIPSVGPTGRPSHGVPGFPGGTDQ</sequence>
<dbReference type="InterPro" id="IPR023346">
    <property type="entry name" value="Lysozyme-like_dom_sf"/>
</dbReference>
<feature type="compositionally biased region" description="Gly residues" evidence="9">
    <location>
        <begin position="123"/>
        <end position="158"/>
    </location>
</feature>
<dbReference type="Proteomes" id="UP001500618">
    <property type="component" value="Unassembled WGS sequence"/>
</dbReference>
<comment type="caution">
    <text evidence="13">The sequence shown here is derived from an EMBL/GenBank/DDBJ whole genome shotgun (WGS) entry which is preliminary data.</text>
</comment>
<evidence type="ECO:0000256" key="6">
    <source>
        <dbReference type="ARBA" id="ARBA00023268"/>
    </source>
</evidence>
<evidence type="ECO:0000256" key="7">
    <source>
        <dbReference type="ARBA" id="ARBA00034000"/>
    </source>
</evidence>
<dbReference type="EMBL" id="BAAANY010000009">
    <property type="protein sequence ID" value="GAA1678170.1"/>
    <property type="molecule type" value="Genomic_DNA"/>
</dbReference>
<dbReference type="SUPFAM" id="SSF56601">
    <property type="entry name" value="beta-lactamase/transpeptidase-like"/>
    <property type="match status" value="1"/>
</dbReference>
<keyword evidence="10" id="KW-0472">Membrane</keyword>
<dbReference type="RefSeq" id="WP_344310674.1">
    <property type="nucleotide sequence ID" value="NZ_BAAANY010000009.1"/>
</dbReference>
<evidence type="ECO:0000256" key="2">
    <source>
        <dbReference type="ARBA" id="ARBA00022670"/>
    </source>
</evidence>
<feature type="domain" description="Penicillin-binding protein transpeptidase" evidence="11">
    <location>
        <begin position="489"/>
        <end position="741"/>
    </location>
</feature>
<keyword evidence="6" id="KW-0511">Multifunctional enzyme</keyword>
<evidence type="ECO:0000256" key="5">
    <source>
        <dbReference type="ARBA" id="ARBA00022801"/>
    </source>
</evidence>
<keyword evidence="10" id="KW-1133">Transmembrane helix</keyword>
<feature type="compositionally biased region" description="Basic residues" evidence="9">
    <location>
        <begin position="160"/>
        <end position="172"/>
    </location>
</feature>
<keyword evidence="5" id="KW-0378">Hydrolase</keyword>
<feature type="region of interest" description="Disordered" evidence="9">
    <location>
        <begin position="786"/>
        <end position="850"/>
    </location>
</feature>
<dbReference type="Gene3D" id="1.10.3810.10">
    <property type="entry name" value="Biosynthetic peptidoglycan transglycosylase-like"/>
    <property type="match status" value="1"/>
</dbReference>
<comment type="catalytic activity">
    <reaction evidence="8">
        <text>[GlcNAc-(1-&gt;4)-Mur2Ac(oyl-L-Ala-gamma-D-Glu-L-Lys-D-Ala-D-Ala)](n)-di-trans,octa-cis-undecaprenyl diphosphate + beta-D-GlcNAc-(1-&gt;4)-Mur2Ac(oyl-L-Ala-gamma-D-Glu-L-Lys-D-Ala-D-Ala)-di-trans,octa-cis-undecaprenyl diphosphate = [GlcNAc-(1-&gt;4)-Mur2Ac(oyl-L-Ala-gamma-D-Glu-L-Lys-D-Ala-D-Ala)](n+1)-di-trans,octa-cis-undecaprenyl diphosphate + di-trans,octa-cis-undecaprenyl diphosphate + H(+)</text>
        <dbReference type="Rhea" id="RHEA:23708"/>
        <dbReference type="Rhea" id="RHEA-COMP:9602"/>
        <dbReference type="Rhea" id="RHEA-COMP:9603"/>
        <dbReference type="ChEBI" id="CHEBI:15378"/>
        <dbReference type="ChEBI" id="CHEBI:58405"/>
        <dbReference type="ChEBI" id="CHEBI:60033"/>
        <dbReference type="ChEBI" id="CHEBI:78435"/>
        <dbReference type="EC" id="2.4.99.28"/>
    </reaction>
</comment>
<organism evidence="13 14">
    <name type="scientific">Fodinicola feengrottensis</name>
    <dbReference type="NCBI Taxonomy" id="435914"/>
    <lineage>
        <taxon>Bacteria</taxon>
        <taxon>Bacillati</taxon>
        <taxon>Actinomycetota</taxon>
        <taxon>Actinomycetes</taxon>
        <taxon>Mycobacteriales</taxon>
        <taxon>Fodinicola</taxon>
    </lineage>
</organism>
<reference evidence="14" key="1">
    <citation type="journal article" date="2019" name="Int. J. Syst. Evol. Microbiol.">
        <title>The Global Catalogue of Microorganisms (GCM) 10K type strain sequencing project: providing services to taxonomists for standard genome sequencing and annotation.</title>
        <authorList>
            <consortium name="The Broad Institute Genomics Platform"/>
            <consortium name="The Broad Institute Genome Sequencing Center for Infectious Disease"/>
            <person name="Wu L."/>
            <person name="Ma J."/>
        </authorList>
    </citation>
    <scope>NUCLEOTIDE SEQUENCE [LARGE SCALE GENOMIC DNA]</scope>
    <source>
        <strain evidence="14">JCM 14718</strain>
    </source>
</reference>
<keyword evidence="1" id="KW-0121">Carboxypeptidase</keyword>
<dbReference type="InterPro" id="IPR050396">
    <property type="entry name" value="Glycosyltr_51/Transpeptidase"/>
</dbReference>
<evidence type="ECO:0000256" key="1">
    <source>
        <dbReference type="ARBA" id="ARBA00022645"/>
    </source>
</evidence>
<dbReference type="Pfam" id="PF00905">
    <property type="entry name" value="Transpeptidase"/>
    <property type="match status" value="1"/>
</dbReference>
<evidence type="ECO:0000256" key="4">
    <source>
        <dbReference type="ARBA" id="ARBA00022679"/>
    </source>
</evidence>
<comment type="catalytic activity">
    <reaction evidence="7">
        <text>Preferential cleavage: (Ac)2-L-Lys-D-Ala-|-D-Ala. Also transpeptidation of peptidyl-alanyl moieties that are N-acyl substituents of D-alanine.</text>
        <dbReference type="EC" id="3.4.16.4"/>
    </reaction>
</comment>
<dbReference type="PANTHER" id="PTHR32282:SF34">
    <property type="entry name" value="PENICILLIN-BINDING PROTEIN 1A"/>
    <property type="match status" value="1"/>
</dbReference>
<keyword evidence="4" id="KW-0808">Transferase</keyword>
<dbReference type="InterPro" id="IPR001460">
    <property type="entry name" value="PCN-bd_Tpept"/>
</dbReference>
<keyword evidence="14" id="KW-1185">Reference proteome</keyword>
<protein>
    <recommendedName>
        <fullName evidence="15">Penicillin-insensitive transglycosylase</fullName>
    </recommendedName>
</protein>
<evidence type="ECO:0000256" key="8">
    <source>
        <dbReference type="ARBA" id="ARBA00049902"/>
    </source>
</evidence>
<dbReference type="Gene3D" id="3.40.710.10">
    <property type="entry name" value="DD-peptidase/beta-lactamase superfamily"/>
    <property type="match status" value="1"/>
</dbReference>
<feature type="domain" description="Glycosyl transferase family 51" evidence="12">
    <location>
        <begin position="222"/>
        <end position="394"/>
    </location>
</feature>
<name>A0ABN2GWY0_9ACTN</name>
<dbReference type="SUPFAM" id="SSF53955">
    <property type="entry name" value="Lysozyme-like"/>
    <property type="match status" value="1"/>
</dbReference>
<feature type="compositionally biased region" description="Low complexity" evidence="9">
    <location>
        <begin position="79"/>
        <end position="92"/>
    </location>
</feature>
<evidence type="ECO:0000259" key="11">
    <source>
        <dbReference type="Pfam" id="PF00905"/>
    </source>
</evidence>
<keyword evidence="2" id="KW-0645">Protease</keyword>
<keyword evidence="3" id="KW-0328">Glycosyltransferase</keyword>
<proteinExistence type="predicted"/>
<feature type="compositionally biased region" description="Low complexity" evidence="9">
    <location>
        <begin position="48"/>
        <end position="59"/>
    </location>
</feature>
<feature type="region of interest" description="Disordered" evidence="9">
    <location>
        <begin position="1"/>
        <end position="172"/>
    </location>
</feature>
<evidence type="ECO:0000259" key="12">
    <source>
        <dbReference type="Pfam" id="PF00912"/>
    </source>
</evidence>
<dbReference type="InterPro" id="IPR036950">
    <property type="entry name" value="PBP_transglycosylase"/>
</dbReference>
<evidence type="ECO:0000256" key="9">
    <source>
        <dbReference type="SAM" id="MobiDB-lite"/>
    </source>
</evidence>
<dbReference type="InterPro" id="IPR012338">
    <property type="entry name" value="Beta-lactam/transpept-like"/>
</dbReference>
<evidence type="ECO:0000313" key="14">
    <source>
        <dbReference type="Proteomes" id="UP001500618"/>
    </source>
</evidence>
<feature type="transmembrane region" description="Helical" evidence="10">
    <location>
        <begin position="176"/>
        <end position="199"/>
    </location>
</feature>
<keyword evidence="10" id="KW-0812">Transmembrane</keyword>
<evidence type="ECO:0000256" key="10">
    <source>
        <dbReference type="SAM" id="Phobius"/>
    </source>
</evidence>
<evidence type="ECO:0008006" key="15">
    <source>
        <dbReference type="Google" id="ProtNLM"/>
    </source>
</evidence>